<name>A0A010TEW8_PSEFL</name>
<sequence>MSIESYSVAVKLSLINHVSSGLMTISKSLHGTGMDVDKLNSKLAAIGKQAAIGGAMFGGGMAIAGLFKGPLNEAIKYQKEMSKLQQQGLGQLQISEAMKFSEANKIIGTSLMDRTKMFTDAQGAFRESGKSGFEALAAAKVISPVLAQYQVATGMLAEGKQGIAHAQFMQMSKTMELMGGLNDVNKATQIADGIFKTVQSSGKMVSERDLRLFMSHGGVAVAGLTQKTIFAGLEPIIGELGGSTVATGLMTGYSRTHGMMALTPSIMANEALRLGVWEKSKVTRTKGGGARFLHGSPMNAELAHLQDTDTIKFAQAMMGVYAKNHITSLSDMGRENNILFGRTGGSIYTRIMQQMPVLLHSLDAYDKAQGISQTIAANKDSPMMKTLELSKAMDDLSLSIGQNVMPVFLPMLTKLTELSQELGRHPALIKGFTYSLIGLSTVLVTGGLINMIAASSKGFGLLFTVLSGGGGITGAVLKGVSLIGNVLMFGLRAIPVIGWVMLAVAAGIYLYRNWDMIWTKTKAIWGAIAPYIVDGWKWISDSISSVWSGVKSGMKSFVGLFLDQWQWLFNTVVTGINSMLPAGMAFKKATFADNWSKSDKQWLAGQPLVSPYPAHIPIAPMLMVPPSTSIGRPLPEALVAPVPPRQAQTVQVTTRIDLSGKKIAEAVTEHQAKELSRPQTGTNGFDPSRSLLMPGTPSAVYPRG</sequence>
<dbReference type="RefSeq" id="WP_019693680.1">
    <property type="nucleotide sequence ID" value="NZ_AFOY02000005.1"/>
</dbReference>
<feature type="transmembrane region" description="Helical" evidence="2">
    <location>
        <begin position="459"/>
        <end position="477"/>
    </location>
</feature>
<organism evidence="3 4">
    <name type="scientific">Pseudomonas fluorescens HK44</name>
    <dbReference type="NCBI Taxonomy" id="1042209"/>
    <lineage>
        <taxon>Bacteria</taxon>
        <taxon>Pseudomonadati</taxon>
        <taxon>Pseudomonadota</taxon>
        <taxon>Gammaproteobacteria</taxon>
        <taxon>Pseudomonadales</taxon>
        <taxon>Pseudomonadaceae</taxon>
        <taxon>Pseudomonas</taxon>
    </lineage>
</organism>
<keyword evidence="2" id="KW-0812">Transmembrane</keyword>
<evidence type="ECO:0000313" key="4">
    <source>
        <dbReference type="Proteomes" id="UP000022611"/>
    </source>
</evidence>
<keyword evidence="2" id="KW-0472">Membrane</keyword>
<dbReference type="Proteomes" id="UP000022611">
    <property type="component" value="Unassembled WGS sequence"/>
</dbReference>
<evidence type="ECO:0000256" key="1">
    <source>
        <dbReference type="SAM" id="MobiDB-lite"/>
    </source>
</evidence>
<protein>
    <recommendedName>
        <fullName evidence="5">Phage tail tape measure protein</fullName>
    </recommendedName>
</protein>
<dbReference type="HOGENOM" id="CLU_020674_0_0_6"/>
<dbReference type="AlphaFoldDB" id="A0A010TEW8"/>
<gene>
    <name evidence="3" type="ORF">HK44_023590</name>
</gene>
<comment type="caution">
    <text evidence="3">The sequence shown here is derived from an EMBL/GenBank/DDBJ whole genome shotgun (WGS) entry which is preliminary data.</text>
</comment>
<feature type="transmembrane region" description="Helical" evidence="2">
    <location>
        <begin position="432"/>
        <end position="452"/>
    </location>
</feature>
<feature type="transmembrane region" description="Helical" evidence="2">
    <location>
        <begin position="489"/>
        <end position="511"/>
    </location>
</feature>
<reference evidence="3 4" key="1">
    <citation type="journal article" date="2011" name="J. Bacteriol.">
        <title>Draft genome sequence of the polycyclic aromatic hydrocarbon-degrading, genetically engineered bioluminescent bioreporter Pseudomonas fluorescens HK44.</title>
        <authorList>
            <person name="Chauhan A."/>
            <person name="Layton A.C."/>
            <person name="Williams D.E."/>
            <person name="Smartt A.E."/>
            <person name="Ripp S."/>
            <person name="Karpinets T.V."/>
            <person name="Brown S.D."/>
            <person name="Sayler G.S."/>
        </authorList>
    </citation>
    <scope>NUCLEOTIDE SEQUENCE [LARGE SCALE GENOMIC DNA]</scope>
    <source>
        <strain evidence="3 4">HK44</strain>
    </source>
</reference>
<evidence type="ECO:0008006" key="5">
    <source>
        <dbReference type="Google" id="ProtNLM"/>
    </source>
</evidence>
<evidence type="ECO:0000256" key="2">
    <source>
        <dbReference type="SAM" id="Phobius"/>
    </source>
</evidence>
<evidence type="ECO:0000313" key="3">
    <source>
        <dbReference type="EMBL" id="EXF95727.1"/>
    </source>
</evidence>
<keyword evidence="2" id="KW-1133">Transmembrane helix</keyword>
<dbReference type="EMBL" id="AFOY02000005">
    <property type="protein sequence ID" value="EXF95727.1"/>
    <property type="molecule type" value="Genomic_DNA"/>
</dbReference>
<dbReference type="OrthoDB" id="8019720at2"/>
<dbReference type="eggNOG" id="COG5283">
    <property type="taxonomic scope" value="Bacteria"/>
</dbReference>
<dbReference type="PATRIC" id="fig|1042209.11.peg.1265"/>
<accession>A0A010TEW8</accession>
<feature type="region of interest" description="Disordered" evidence="1">
    <location>
        <begin position="668"/>
        <end position="704"/>
    </location>
</feature>
<proteinExistence type="predicted"/>